<dbReference type="InterPro" id="IPR018746">
    <property type="entry name" value="DUF2298"/>
</dbReference>
<dbReference type="KEGG" id="abat:CFX1CAM_1682"/>
<feature type="transmembrane region" description="Helical" evidence="1">
    <location>
        <begin position="1450"/>
        <end position="1467"/>
    </location>
</feature>
<dbReference type="RefSeq" id="WP_087862569.1">
    <property type="nucleotide sequence ID" value="NZ_LT859958.1"/>
</dbReference>
<reference evidence="4" key="1">
    <citation type="submission" date="2017-05" db="EMBL/GenBank/DDBJ databases">
        <authorList>
            <person name="Kirkegaard R."/>
            <person name="Mcilroy J S."/>
        </authorList>
    </citation>
    <scope>NUCLEOTIDE SEQUENCE [LARGE SCALE GENOMIC DNA]</scope>
</reference>
<feature type="transmembrane region" description="Helical" evidence="1">
    <location>
        <begin position="1342"/>
        <end position="1361"/>
    </location>
</feature>
<feature type="transmembrane region" description="Helical" evidence="1">
    <location>
        <begin position="1144"/>
        <end position="1167"/>
    </location>
</feature>
<evidence type="ECO:0000256" key="1">
    <source>
        <dbReference type="SAM" id="Phobius"/>
    </source>
</evidence>
<feature type="transmembrane region" description="Helical" evidence="1">
    <location>
        <begin position="1210"/>
        <end position="1230"/>
    </location>
</feature>
<feature type="transmembrane region" description="Helical" evidence="1">
    <location>
        <begin position="1308"/>
        <end position="1330"/>
    </location>
</feature>
<feature type="transmembrane region" description="Helical" evidence="1">
    <location>
        <begin position="115"/>
        <end position="138"/>
    </location>
</feature>
<feature type="transmembrane region" description="Helical" evidence="1">
    <location>
        <begin position="20"/>
        <end position="39"/>
    </location>
</feature>
<feature type="transmembrane region" description="Helical" evidence="1">
    <location>
        <begin position="1571"/>
        <end position="1591"/>
    </location>
</feature>
<feature type="transmembrane region" description="Helical" evidence="1">
    <location>
        <begin position="353"/>
        <end position="375"/>
    </location>
</feature>
<organism evidence="3 4">
    <name type="scientific">Candidatus Brevifilum fermentans</name>
    <dbReference type="NCBI Taxonomy" id="1986204"/>
    <lineage>
        <taxon>Bacteria</taxon>
        <taxon>Bacillati</taxon>
        <taxon>Chloroflexota</taxon>
        <taxon>Anaerolineae</taxon>
        <taxon>Anaerolineales</taxon>
        <taxon>Anaerolineaceae</taxon>
        <taxon>Candidatus Brevifilum</taxon>
    </lineage>
</organism>
<protein>
    <recommendedName>
        <fullName evidence="2">Glycosyltransferase RgtA/B/C/D-like domain-containing protein</fullName>
    </recommendedName>
</protein>
<feature type="transmembrane region" description="Helical" evidence="1">
    <location>
        <begin position="234"/>
        <end position="260"/>
    </location>
</feature>
<accession>A0A1Y6K7C0</accession>
<feature type="transmembrane region" description="Helical" evidence="1">
    <location>
        <begin position="1540"/>
        <end position="1559"/>
    </location>
</feature>
<feature type="transmembrane region" description="Helical" evidence="1">
    <location>
        <begin position="1367"/>
        <end position="1385"/>
    </location>
</feature>
<dbReference type="InterPro" id="IPR038731">
    <property type="entry name" value="RgtA/B/C-like"/>
</dbReference>
<dbReference type="OrthoDB" id="134460at2"/>
<feature type="transmembrane region" description="Helical" evidence="1">
    <location>
        <begin position="1173"/>
        <end position="1190"/>
    </location>
</feature>
<dbReference type="PANTHER" id="PTHR10790:SF51">
    <property type="entry name" value="TETRATRICOPEPTIDE REPEAT PROTEIN"/>
    <property type="match status" value="1"/>
</dbReference>
<dbReference type="NCBIfam" id="TIGR03662">
    <property type="entry name" value="Chlor_Arch_YYY"/>
    <property type="match status" value="1"/>
</dbReference>
<dbReference type="Pfam" id="PF13231">
    <property type="entry name" value="PMT_2"/>
    <property type="match status" value="1"/>
</dbReference>
<feature type="domain" description="Glycosyltransferase RgtA/B/C/D-like" evidence="2">
    <location>
        <begin position="121"/>
        <end position="192"/>
    </location>
</feature>
<keyword evidence="1" id="KW-0812">Transmembrane</keyword>
<feature type="transmembrane region" description="Helical" evidence="1">
    <location>
        <begin position="1603"/>
        <end position="1622"/>
    </location>
</feature>
<feature type="transmembrane region" description="Helical" evidence="1">
    <location>
        <begin position="1118"/>
        <end position="1137"/>
    </location>
</feature>
<dbReference type="Pfam" id="PF10060">
    <property type="entry name" value="DUF2298"/>
    <property type="match status" value="1"/>
</dbReference>
<keyword evidence="1" id="KW-1133">Transmembrane helix</keyword>
<gene>
    <name evidence="3" type="ORF">CFX1CAM_1682</name>
</gene>
<feature type="transmembrane region" description="Helical" evidence="1">
    <location>
        <begin position="1487"/>
        <end position="1506"/>
    </location>
</feature>
<feature type="transmembrane region" description="Helical" evidence="1">
    <location>
        <begin position="1078"/>
        <end position="1098"/>
    </location>
</feature>
<name>A0A1Y6K7C0_9CHLR</name>
<evidence type="ECO:0000259" key="2">
    <source>
        <dbReference type="Pfam" id="PF13231"/>
    </source>
</evidence>
<feature type="transmembrane region" description="Helical" evidence="1">
    <location>
        <begin position="989"/>
        <end position="1010"/>
    </location>
</feature>
<keyword evidence="1" id="KW-0472">Membrane</keyword>
<proteinExistence type="predicted"/>
<dbReference type="EMBL" id="LT859958">
    <property type="protein sequence ID" value="SMX54747.1"/>
    <property type="molecule type" value="Genomic_DNA"/>
</dbReference>
<dbReference type="PANTHER" id="PTHR10790">
    <property type="entry name" value="TPR-DOMAIN CONTAINING PROTEIN"/>
    <property type="match status" value="1"/>
</dbReference>
<feature type="transmembrane region" description="Helical" evidence="1">
    <location>
        <begin position="447"/>
        <end position="468"/>
    </location>
</feature>
<feature type="transmembrane region" description="Helical" evidence="1">
    <location>
        <begin position="281"/>
        <end position="299"/>
    </location>
</feature>
<feature type="transmembrane region" description="Helical" evidence="1">
    <location>
        <begin position="1047"/>
        <end position="1066"/>
    </location>
</feature>
<keyword evidence="4" id="KW-1185">Reference proteome</keyword>
<evidence type="ECO:0000313" key="3">
    <source>
        <dbReference type="EMBL" id="SMX54747.1"/>
    </source>
</evidence>
<feature type="transmembrane region" description="Helical" evidence="1">
    <location>
        <begin position="145"/>
        <end position="163"/>
    </location>
</feature>
<feature type="transmembrane region" description="Helical" evidence="1">
    <location>
        <begin position="410"/>
        <end position="426"/>
    </location>
</feature>
<feature type="transmembrane region" description="Helical" evidence="1">
    <location>
        <begin position="1022"/>
        <end position="1041"/>
    </location>
</feature>
<feature type="transmembrane region" description="Helical" evidence="1">
    <location>
        <begin position="1406"/>
        <end position="1426"/>
    </location>
</feature>
<feature type="transmembrane region" description="Helical" evidence="1">
    <location>
        <begin position="1512"/>
        <end position="1528"/>
    </location>
</feature>
<evidence type="ECO:0000313" key="4">
    <source>
        <dbReference type="Proteomes" id="UP000195514"/>
    </source>
</evidence>
<sequence length="1795" mass="200960">MTDLNTADHAALNRKRWSDFLLIILLLLSVIAGAYLRLAGVNWDEDQHMHPDERFLSLVQVSISPVNSLSEYFNTENSSLNPANRGYTFFVYGTLPIFIVRYAGDALGQTDYHAITILGRQLSAVFDLLTILLIFAIGRRLYNRWVGLLGAVFYALAVLPIQLSHYATVDSATNTFAALTMYAAVWALTRSKTHGRDSDQPESTDTDQLEAVKNDTAKWNGARVTGLINELAPYIVFGVALGAATASKINAVVLALLLPLVEGMRYLGMNPDERRVALLKIIRNLVLAAVLSFVSFRIGQPYAFNGPGFFNFGINQTWWSGLQSLRAQASGAVDFPPALQWARRPITFSGRNLVAWGLGWPLGIFTGLAYLGMGISILRKDEWQKHLSFWVFTGLYFVWQSISWVRTMRYQVLIYPLLTLIAGWGLQRLLSACCDIRLGRYKIKSSLIRVVGIVLTVVIILGTAVWAFSFSQIYTRPHTRAEASRWIYHNLPGALTLHIDTDDGAFMQPLPYRAGDTLASNAPFSQPFISPADGLISAVQFEHILDRSAMGGMKTVLLSIVSASNPDAVLAAASVQSGFLATDNHPRGMAYKFIFDAPLQVNENELYFLRLSLPEENLNLTISGSPAVTLMTDDGMVLNSALPRIQQGVRADQPYQMSVRMVTGGSITAVSAPFIVDQAGSPGEKTLALNLALTDQGGQSQFSSIRADFSVQEDVRGGPFTFVLPEPLQVEAGQTLAVSLSTQESAAQLVLHSVAPAHESSWDDAIPYPVDGFSPYSEDGGIYTGNLNFEMYWPDDHSKLERFETILDQADYIFITSNRQWGTTTRVPERYPLTTFYYRYLLGCPAYKDVLWCYSIAEPGSFFGELGFELVAVFHSNPRLGPFEFNTQFAEEAFTVYDHPKVLIFKKTGEYDPIAVRNSLRSVDLSKVVYFTPGEAASYRGPGPGKSDKPQHNLMLPADRLARLRAGGTWSELFDRDSLVNRSQIAATAVFYAFVLVLGWISYPIVRLAFPRMSDRGYPFTKLVGLLLMAFFVWIFGSFGILVTRQMICWVLLGLVALSGSLVFFQRKTLWQAVKQEWRYYLTIEVLGLIAFMLFLWVRTGNPDLWHPYKGGEKPMDFSYLNAVIKSVTFPPFDPWFAGGYINYYYYGFVIVGMPIKLLGMIPAVAYNLVLPLWFSLTALGAFSVGWNLYQGIPRSLALRAGEKKGKCVLGTAFAAGLATVVLLVVLGNLGTVRLLLNGLQRMASGGLAIEEASILQHIGWTFQGFFQLIKGARLPFYPGDWYWHPSRVIPGEAITEFPYFTFLYADLHAHLIAFPITVLAASWGLSVVLSQARWGEEGRRLKILGTVIGFTLGGMVIGALRPTNTWDFYTYLVLACAALAYSVFRNYQPRLKLNFRGSQSLEKAAVALIAVVALATLALVFYQPFSDWFSQGYTQIGIWEGNRTPLDSYFTHWGLLLFIIVSWMTWETYHWMKTTPASALSALTPYRGWITLILVLFLILMILFLVMGVPVGLIVLPLGLWVVVLMLRPDRSDAGRFHLFMIGTALTLTLAVELVYLHGDIGRMNSVFKFYLQAWILFALSAGVCFVWLLKSLRYWRKHLGLVWKISLLVLFFSAAMFTVMGTKDKINDRIAPEAPQGLDGMAYMAYSTYYDMGSNMQLVEDDDAIRWMQDHIEGSPVILEGQAYEYRWGARYTIYTGLPGVVGWNWHQRQQRAVLRNSVVQERVNRVDTFFSTEDIQYAVDFIRAYDVTYIVVGQLEQAFYPQAGLAKFSNYDGQLWDAVYRVGSTTIYQVRK</sequence>
<dbReference type="Proteomes" id="UP000195514">
    <property type="component" value="Chromosome I"/>
</dbReference>
<feature type="transmembrane region" description="Helical" evidence="1">
    <location>
        <begin position="387"/>
        <end position="404"/>
    </location>
</feature>